<evidence type="ECO:0000313" key="2">
    <source>
        <dbReference type="WBParaSite" id="ALUE_0001505201-mRNA-1"/>
    </source>
</evidence>
<name>A0A0M3IBF8_ASCLU</name>
<keyword evidence="1" id="KW-1185">Reference proteome</keyword>
<proteinExistence type="predicted"/>
<evidence type="ECO:0000313" key="1">
    <source>
        <dbReference type="Proteomes" id="UP000036681"/>
    </source>
</evidence>
<sequence>LLLKTIAKHTSLSIHRDPNVHSAPRRFIAARRVSALSFDRFAKFNPSTTLASLRLRHIRMRSFRLFTLQQRGWQSICG</sequence>
<reference evidence="2" key="1">
    <citation type="submission" date="2017-02" db="UniProtKB">
        <authorList>
            <consortium name="WormBaseParasite"/>
        </authorList>
    </citation>
    <scope>IDENTIFICATION</scope>
</reference>
<accession>A0A0M3IBF8</accession>
<dbReference type="WBParaSite" id="ALUE_0001505201-mRNA-1">
    <property type="protein sequence ID" value="ALUE_0001505201-mRNA-1"/>
    <property type="gene ID" value="ALUE_0001505201"/>
</dbReference>
<protein>
    <submittedName>
        <fullName evidence="2">Integron gene cassette protein</fullName>
    </submittedName>
</protein>
<dbReference type="Proteomes" id="UP000036681">
    <property type="component" value="Unplaced"/>
</dbReference>
<organism evidence="1 2">
    <name type="scientific">Ascaris lumbricoides</name>
    <name type="common">Giant roundworm</name>
    <dbReference type="NCBI Taxonomy" id="6252"/>
    <lineage>
        <taxon>Eukaryota</taxon>
        <taxon>Metazoa</taxon>
        <taxon>Ecdysozoa</taxon>
        <taxon>Nematoda</taxon>
        <taxon>Chromadorea</taxon>
        <taxon>Rhabditida</taxon>
        <taxon>Spirurina</taxon>
        <taxon>Ascaridomorpha</taxon>
        <taxon>Ascaridoidea</taxon>
        <taxon>Ascarididae</taxon>
        <taxon>Ascaris</taxon>
    </lineage>
</organism>
<dbReference type="AlphaFoldDB" id="A0A0M3IBF8"/>